<dbReference type="SUPFAM" id="SSF46785">
    <property type="entry name" value="Winged helix' DNA-binding domain"/>
    <property type="match status" value="1"/>
</dbReference>
<evidence type="ECO:0000256" key="1">
    <source>
        <dbReference type="ARBA" id="ARBA00023015"/>
    </source>
</evidence>
<accession>A0ABV2JIV0</accession>
<dbReference type="InterPro" id="IPR001845">
    <property type="entry name" value="HTH_ArsR_DNA-bd_dom"/>
</dbReference>
<dbReference type="EMBL" id="JBEPMK010000002">
    <property type="protein sequence ID" value="MET3643838.1"/>
    <property type="molecule type" value="Genomic_DNA"/>
</dbReference>
<dbReference type="GO" id="GO:0003677">
    <property type="term" value="F:DNA binding"/>
    <property type="evidence" value="ECO:0007669"/>
    <property type="project" value="UniProtKB-KW"/>
</dbReference>
<dbReference type="PANTHER" id="PTHR33154">
    <property type="entry name" value="TRANSCRIPTIONAL REGULATOR, ARSR FAMILY"/>
    <property type="match status" value="1"/>
</dbReference>
<dbReference type="InterPro" id="IPR011991">
    <property type="entry name" value="ArsR-like_HTH"/>
</dbReference>
<keyword evidence="3" id="KW-0804">Transcription</keyword>
<dbReference type="InterPro" id="IPR051081">
    <property type="entry name" value="HTH_MetalResp_TranReg"/>
</dbReference>
<keyword evidence="6" id="KW-1185">Reference proteome</keyword>
<dbReference type="CDD" id="cd00090">
    <property type="entry name" value="HTH_ARSR"/>
    <property type="match status" value="1"/>
</dbReference>
<dbReference type="PROSITE" id="PS50987">
    <property type="entry name" value="HTH_ARSR_2"/>
    <property type="match status" value="1"/>
</dbReference>
<gene>
    <name evidence="5" type="ORF">ABID27_000460</name>
</gene>
<dbReference type="Proteomes" id="UP001549055">
    <property type="component" value="Unassembled WGS sequence"/>
</dbReference>
<organism evidence="5 6">
    <name type="scientific">Streptococcus gallinaceus</name>
    <dbReference type="NCBI Taxonomy" id="165758"/>
    <lineage>
        <taxon>Bacteria</taxon>
        <taxon>Bacillati</taxon>
        <taxon>Bacillota</taxon>
        <taxon>Bacilli</taxon>
        <taxon>Lactobacillales</taxon>
        <taxon>Streptococcaceae</taxon>
        <taxon>Streptococcus</taxon>
    </lineage>
</organism>
<feature type="domain" description="HTH arsR-type" evidence="4">
    <location>
        <begin position="5"/>
        <end position="104"/>
    </location>
</feature>
<dbReference type="Pfam" id="PF01022">
    <property type="entry name" value="HTH_5"/>
    <property type="match status" value="1"/>
</dbReference>
<protein>
    <submittedName>
        <fullName evidence="5">DNA-binding transcriptional ArsR family regulator</fullName>
    </submittedName>
</protein>
<dbReference type="PRINTS" id="PR00778">
    <property type="entry name" value="HTHARSR"/>
</dbReference>
<comment type="caution">
    <text evidence="5">The sequence shown here is derived from an EMBL/GenBank/DDBJ whole genome shotgun (WGS) entry which is preliminary data.</text>
</comment>
<name>A0ABV2JIV0_9STRE</name>
<keyword evidence="1" id="KW-0805">Transcription regulation</keyword>
<reference evidence="5 6" key="1">
    <citation type="submission" date="2024-06" db="EMBL/GenBank/DDBJ databases">
        <title>Genomic Encyclopedia of Type Strains, Phase IV (KMG-IV): sequencing the most valuable type-strain genomes for metagenomic binning, comparative biology and taxonomic classification.</title>
        <authorList>
            <person name="Goeker M."/>
        </authorList>
    </citation>
    <scope>NUCLEOTIDE SEQUENCE [LARGE SCALE GENOMIC DNA]</scope>
    <source>
        <strain evidence="5 6">DSM 15349</strain>
    </source>
</reference>
<dbReference type="InterPro" id="IPR036390">
    <property type="entry name" value="WH_DNA-bd_sf"/>
</dbReference>
<evidence type="ECO:0000256" key="3">
    <source>
        <dbReference type="ARBA" id="ARBA00023163"/>
    </source>
</evidence>
<dbReference type="RefSeq" id="WP_253364026.1">
    <property type="nucleotide sequence ID" value="NZ_JALJXU010000002.1"/>
</dbReference>
<evidence type="ECO:0000313" key="5">
    <source>
        <dbReference type="EMBL" id="MET3643838.1"/>
    </source>
</evidence>
<keyword evidence="2 5" id="KW-0238">DNA-binding</keyword>
<dbReference type="PANTHER" id="PTHR33154:SF33">
    <property type="entry name" value="TRANSCRIPTIONAL REPRESSOR SDPR"/>
    <property type="match status" value="1"/>
</dbReference>
<dbReference type="InterPro" id="IPR036388">
    <property type="entry name" value="WH-like_DNA-bd_sf"/>
</dbReference>
<evidence type="ECO:0000256" key="2">
    <source>
        <dbReference type="ARBA" id="ARBA00023125"/>
    </source>
</evidence>
<evidence type="ECO:0000259" key="4">
    <source>
        <dbReference type="PROSITE" id="PS50987"/>
    </source>
</evidence>
<dbReference type="NCBIfam" id="NF033788">
    <property type="entry name" value="HTH_metalloreg"/>
    <property type="match status" value="1"/>
</dbReference>
<evidence type="ECO:0000313" key="6">
    <source>
        <dbReference type="Proteomes" id="UP001549055"/>
    </source>
</evidence>
<proteinExistence type="predicted"/>
<sequence length="105" mass="11917">METKCSIEIFNKCVPVFEMLKDEQRQALIINIVKHKELNVTELVELSNLSMPAVSHHLKLLTQSGLVVSTKRGTKKYYRLSLNAALNHLEELLASLRTLVNNEGE</sequence>
<dbReference type="Gene3D" id="1.10.10.10">
    <property type="entry name" value="Winged helix-like DNA-binding domain superfamily/Winged helix DNA-binding domain"/>
    <property type="match status" value="1"/>
</dbReference>
<dbReference type="SMART" id="SM00418">
    <property type="entry name" value="HTH_ARSR"/>
    <property type="match status" value="1"/>
</dbReference>